<gene>
    <name evidence="2" type="ORF">WAX74_17370</name>
</gene>
<feature type="transmembrane region" description="Helical" evidence="1">
    <location>
        <begin position="12"/>
        <end position="31"/>
    </location>
</feature>
<dbReference type="Proteomes" id="UP001364890">
    <property type="component" value="Unassembled WGS sequence"/>
</dbReference>
<reference evidence="2 3" key="1">
    <citation type="submission" date="2024-01" db="EMBL/GenBank/DDBJ databases">
        <title>Seven novel Bacillus-like species.</title>
        <authorList>
            <person name="Liu G."/>
        </authorList>
    </citation>
    <scope>NUCLEOTIDE SEQUENCE [LARGE SCALE GENOMIC DNA]</scope>
    <source>
        <strain evidence="2 3">FJAT-51614</strain>
    </source>
</reference>
<evidence type="ECO:0000313" key="2">
    <source>
        <dbReference type="EMBL" id="MEI4771399.1"/>
    </source>
</evidence>
<evidence type="ECO:0000313" key="3">
    <source>
        <dbReference type="Proteomes" id="UP001364890"/>
    </source>
</evidence>
<feature type="transmembrane region" description="Helical" evidence="1">
    <location>
        <begin position="52"/>
        <end position="76"/>
    </location>
</feature>
<dbReference type="RefSeq" id="WP_336498949.1">
    <property type="nucleotide sequence ID" value="NZ_JBAWSY010000019.1"/>
</dbReference>
<accession>A0ABU8F9E5</accession>
<keyword evidence="3" id="KW-1185">Reference proteome</keyword>
<proteinExistence type="predicted"/>
<keyword evidence="1" id="KW-0472">Membrane</keyword>
<organism evidence="2 3">
    <name type="scientific">Psychrobacillus mangrovi</name>
    <dbReference type="NCBI Taxonomy" id="3117745"/>
    <lineage>
        <taxon>Bacteria</taxon>
        <taxon>Bacillati</taxon>
        <taxon>Bacillota</taxon>
        <taxon>Bacilli</taxon>
        <taxon>Bacillales</taxon>
        <taxon>Bacillaceae</taxon>
        <taxon>Psychrobacillus</taxon>
    </lineage>
</organism>
<name>A0ABU8F9E5_9BACI</name>
<dbReference type="EMBL" id="JBAWSY010000019">
    <property type="protein sequence ID" value="MEI4771399.1"/>
    <property type="molecule type" value="Genomic_DNA"/>
</dbReference>
<evidence type="ECO:0000256" key="1">
    <source>
        <dbReference type="SAM" id="Phobius"/>
    </source>
</evidence>
<comment type="caution">
    <text evidence="2">The sequence shown here is derived from an EMBL/GenBank/DDBJ whole genome shotgun (WGS) entry which is preliminary data.</text>
</comment>
<protein>
    <submittedName>
        <fullName evidence="2">Uncharacterized protein</fullName>
    </submittedName>
</protein>
<keyword evidence="1" id="KW-0812">Transmembrane</keyword>
<sequence length="142" mass="16607">MKEKGLSVSTSFVAALICTFFLKVLDFFNWIKWSPIGYADKLQIFESFRDRWKWGILFIVVWFICFVFYYISLIFIKIPVSITSLAIGIILAIIMEWIFLDKSTLVKTIKHLSIPFICIVVMLVRFMMESAIFQAQDNPLSK</sequence>
<feature type="transmembrane region" description="Helical" evidence="1">
    <location>
        <begin position="82"/>
        <end position="100"/>
    </location>
</feature>
<feature type="transmembrane region" description="Helical" evidence="1">
    <location>
        <begin position="112"/>
        <end position="133"/>
    </location>
</feature>
<keyword evidence="1" id="KW-1133">Transmembrane helix</keyword>